<gene>
    <name evidence="3" type="ORF">SELMODRAFT_440881</name>
</gene>
<accession>D8RF48</accession>
<keyword evidence="4" id="KW-1185">Reference proteome</keyword>
<reference evidence="3 4" key="1">
    <citation type="journal article" date="2011" name="Science">
        <title>The Selaginella genome identifies genetic changes associated with the evolution of vascular plants.</title>
        <authorList>
            <person name="Banks J.A."/>
            <person name="Nishiyama T."/>
            <person name="Hasebe M."/>
            <person name="Bowman J.L."/>
            <person name="Gribskov M."/>
            <person name="dePamphilis C."/>
            <person name="Albert V.A."/>
            <person name="Aono N."/>
            <person name="Aoyama T."/>
            <person name="Ambrose B.A."/>
            <person name="Ashton N.W."/>
            <person name="Axtell M.J."/>
            <person name="Barker E."/>
            <person name="Barker M.S."/>
            <person name="Bennetzen J.L."/>
            <person name="Bonawitz N.D."/>
            <person name="Chapple C."/>
            <person name="Cheng C."/>
            <person name="Correa L.G."/>
            <person name="Dacre M."/>
            <person name="DeBarry J."/>
            <person name="Dreyer I."/>
            <person name="Elias M."/>
            <person name="Engstrom E.M."/>
            <person name="Estelle M."/>
            <person name="Feng L."/>
            <person name="Finet C."/>
            <person name="Floyd S.K."/>
            <person name="Frommer W.B."/>
            <person name="Fujita T."/>
            <person name="Gramzow L."/>
            <person name="Gutensohn M."/>
            <person name="Harholt J."/>
            <person name="Hattori M."/>
            <person name="Heyl A."/>
            <person name="Hirai T."/>
            <person name="Hiwatashi Y."/>
            <person name="Ishikawa M."/>
            <person name="Iwata M."/>
            <person name="Karol K.G."/>
            <person name="Koehler B."/>
            <person name="Kolukisaoglu U."/>
            <person name="Kubo M."/>
            <person name="Kurata T."/>
            <person name="Lalonde S."/>
            <person name="Li K."/>
            <person name="Li Y."/>
            <person name="Litt A."/>
            <person name="Lyons E."/>
            <person name="Manning G."/>
            <person name="Maruyama T."/>
            <person name="Michael T.P."/>
            <person name="Mikami K."/>
            <person name="Miyazaki S."/>
            <person name="Morinaga S."/>
            <person name="Murata T."/>
            <person name="Mueller-Roeber B."/>
            <person name="Nelson D.R."/>
            <person name="Obara M."/>
            <person name="Oguri Y."/>
            <person name="Olmstead R.G."/>
            <person name="Onodera N."/>
            <person name="Petersen B.L."/>
            <person name="Pils B."/>
            <person name="Prigge M."/>
            <person name="Rensing S.A."/>
            <person name="Riano-Pachon D.M."/>
            <person name="Roberts A.W."/>
            <person name="Sato Y."/>
            <person name="Scheller H.V."/>
            <person name="Schulz B."/>
            <person name="Schulz C."/>
            <person name="Shakirov E.V."/>
            <person name="Shibagaki N."/>
            <person name="Shinohara N."/>
            <person name="Shippen D.E."/>
            <person name="Soerensen I."/>
            <person name="Sotooka R."/>
            <person name="Sugimoto N."/>
            <person name="Sugita M."/>
            <person name="Sumikawa N."/>
            <person name="Tanurdzic M."/>
            <person name="Theissen G."/>
            <person name="Ulvskov P."/>
            <person name="Wakazuki S."/>
            <person name="Weng J.K."/>
            <person name="Willats W.W."/>
            <person name="Wipf D."/>
            <person name="Wolf P.G."/>
            <person name="Yang L."/>
            <person name="Zimmer A.D."/>
            <person name="Zhu Q."/>
            <person name="Mitros T."/>
            <person name="Hellsten U."/>
            <person name="Loque D."/>
            <person name="Otillar R."/>
            <person name="Salamov A."/>
            <person name="Schmutz J."/>
            <person name="Shapiro H."/>
            <person name="Lindquist E."/>
            <person name="Lucas S."/>
            <person name="Rokhsar D."/>
            <person name="Grigoriev I.V."/>
        </authorList>
    </citation>
    <scope>NUCLEOTIDE SEQUENCE [LARGE SCALE GENOMIC DNA]</scope>
</reference>
<evidence type="ECO:0000313" key="4">
    <source>
        <dbReference type="Proteomes" id="UP000001514"/>
    </source>
</evidence>
<evidence type="ECO:0000313" key="3">
    <source>
        <dbReference type="EMBL" id="EFJ28807.1"/>
    </source>
</evidence>
<dbReference type="Gramene" id="EFJ28807">
    <property type="protein sequence ID" value="EFJ28807"/>
    <property type="gene ID" value="SELMODRAFT_440881"/>
</dbReference>
<dbReference type="EMBL" id="GL377578">
    <property type="protein sequence ID" value="EFJ28807.1"/>
    <property type="molecule type" value="Genomic_DNA"/>
</dbReference>
<dbReference type="GO" id="GO:0005634">
    <property type="term" value="C:nucleus"/>
    <property type="evidence" value="ECO:0000318"/>
    <property type="project" value="GO_Central"/>
</dbReference>
<sequence length="432" mass="48407">MRCPKWARKEMSASEKLQSLGYVVNKDLKLEDARSGEPYSFVKESYDEVADAVAEVIHEKMQGAPYHMEKVNLPSQSILKKEVRAPVYLSPNAYEATTLLVLLCGSGSVSAGQWSRRLCINVLSIDIYADWAHTQNMAVLVLNPNTYRQKVERSKRKSKGKRKVPAHPDAHVRHAWDFIRTKMSNIQKIAMVAHSYGGVQTCLLLEYGGQGLLQRLQCVAFTDSVHSSDHIESLPVHAQHFLTHKCINWATSSKNLNTPLESPFPPISHFKPEKAAQSLLVKKGGGSSAAGPEEEAAPPTWFAAMGEGEIVEVSRGGKTQLFEVWHDNTTKNNEAIVDKEEQDRSRNGKAIMVESPSSDHDEEVDELPPMKPQPPMEQQRSTNESYRCFVLSAGTTVHERTTMSAFRPICEFIEYVMKRLEHCSTYDTIVPV</sequence>
<dbReference type="PANTHER" id="PTHR21357">
    <property type="entry name" value="FAM172 FAMILY PROTEIN HOMOLOG CG10038"/>
    <property type="match status" value="1"/>
</dbReference>
<name>D8RF48_SELML</name>
<evidence type="ECO:0000259" key="2">
    <source>
        <dbReference type="Pfam" id="PF22749"/>
    </source>
</evidence>
<dbReference type="InterPro" id="IPR029058">
    <property type="entry name" value="AB_hydrolase_fold"/>
</dbReference>
<dbReference type="GO" id="GO:0031048">
    <property type="term" value="P:regulatory ncRNA-mediated heterochromatin formation"/>
    <property type="evidence" value="ECO:0000318"/>
    <property type="project" value="GO_Central"/>
</dbReference>
<dbReference type="Pfam" id="PF22749">
    <property type="entry name" value="Arb2"/>
    <property type="match status" value="1"/>
</dbReference>
<dbReference type="InterPro" id="IPR053858">
    <property type="entry name" value="Arb2_dom"/>
</dbReference>
<dbReference type="SUPFAM" id="SSF53474">
    <property type="entry name" value="alpha/beta-Hydrolases"/>
    <property type="match status" value="1"/>
</dbReference>
<dbReference type="PANTHER" id="PTHR21357:SF4">
    <property type="entry name" value="FAM172 FAMILY PROTEIN HOMOLOG CG10038"/>
    <property type="match status" value="1"/>
</dbReference>
<dbReference type="InterPro" id="IPR048263">
    <property type="entry name" value="Arb2"/>
</dbReference>
<dbReference type="KEGG" id="smo:SELMODRAFT_440881"/>
<feature type="domain" description="Arb2" evidence="2">
    <location>
        <begin position="15"/>
        <end position="255"/>
    </location>
</feature>
<proteinExistence type="predicted"/>
<dbReference type="HOGENOM" id="CLU_635222_0_0_1"/>
<evidence type="ECO:0000256" key="1">
    <source>
        <dbReference type="SAM" id="MobiDB-lite"/>
    </source>
</evidence>
<organism evidence="4">
    <name type="scientific">Selaginella moellendorffii</name>
    <name type="common">Spikemoss</name>
    <dbReference type="NCBI Taxonomy" id="88036"/>
    <lineage>
        <taxon>Eukaryota</taxon>
        <taxon>Viridiplantae</taxon>
        <taxon>Streptophyta</taxon>
        <taxon>Embryophyta</taxon>
        <taxon>Tracheophyta</taxon>
        <taxon>Lycopodiopsida</taxon>
        <taxon>Selaginellales</taxon>
        <taxon>Selaginellaceae</taxon>
        <taxon>Selaginella</taxon>
    </lineage>
</organism>
<dbReference type="Gene3D" id="3.40.50.1820">
    <property type="entry name" value="alpha/beta hydrolase"/>
    <property type="match status" value="1"/>
</dbReference>
<feature type="compositionally biased region" description="Basic and acidic residues" evidence="1">
    <location>
        <begin position="337"/>
        <end position="346"/>
    </location>
</feature>
<feature type="region of interest" description="Disordered" evidence="1">
    <location>
        <begin position="337"/>
        <end position="382"/>
    </location>
</feature>
<protein>
    <recommendedName>
        <fullName evidence="2">Arb2 domain-containing protein</fullName>
    </recommendedName>
</protein>
<dbReference type="AlphaFoldDB" id="D8RF48"/>
<dbReference type="InParanoid" id="D8RF48"/>
<dbReference type="eggNOG" id="KOG3967">
    <property type="taxonomic scope" value="Eukaryota"/>
</dbReference>
<dbReference type="Proteomes" id="UP000001514">
    <property type="component" value="Unassembled WGS sequence"/>
</dbReference>